<dbReference type="EMBL" id="JAJUBB010000005">
    <property type="protein sequence ID" value="MDD1781369.1"/>
    <property type="molecule type" value="Genomic_DNA"/>
</dbReference>
<reference evidence="2" key="1">
    <citation type="submission" date="2021-12" db="EMBL/GenBank/DDBJ databases">
        <title>Enterovibrio ZSDZ35 sp. nov. and Enterovibrio ZSDZ42 sp. nov., isolated from coastal seawater in Qingdao.</title>
        <authorList>
            <person name="Zhang P."/>
        </authorList>
    </citation>
    <scope>NUCLEOTIDE SEQUENCE</scope>
    <source>
        <strain evidence="2">ZSDZ35</strain>
    </source>
</reference>
<feature type="transmembrane region" description="Helical" evidence="1">
    <location>
        <begin position="12"/>
        <end position="31"/>
    </location>
</feature>
<sequence>MSSNILSGLLNGVPLGILVFVSLITVFFFFAKKYFGSKLSEKGKSDQKVTNITQDAKVEGHIAYQKRFLEQQAEKDFTDLYESKKEAVQDVERFAEMLLDYLKIIRGGDQDYKAIVKELEKRQLSLDIQRHNFFKVEKFNLRTFRLVALEEALKADVKGKEYHNCIVKEKGAYNIIKAMEAHILDMVRGCKDYQ</sequence>
<comment type="caution">
    <text evidence="2">The sequence shown here is derived from an EMBL/GenBank/DDBJ whole genome shotgun (WGS) entry which is preliminary data.</text>
</comment>
<protein>
    <submittedName>
        <fullName evidence="2">Uncharacterized protein</fullName>
    </submittedName>
</protein>
<keyword evidence="1" id="KW-0812">Transmembrane</keyword>
<evidence type="ECO:0000256" key="1">
    <source>
        <dbReference type="SAM" id="Phobius"/>
    </source>
</evidence>
<keyword evidence="1" id="KW-0472">Membrane</keyword>
<evidence type="ECO:0000313" key="3">
    <source>
        <dbReference type="Proteomes" id="UP001149821"/>
    </source>
</evidence>
<dbReference type="RefSeq" id="WP_274141779.1">
    <property type="nucleotide sequence ID" value="NZ_JAJUBB010000005.1"/>
</dbReference>
<organism evidence="2 3">
    <name type="scientific">Enterovibrio qingdaonensis</name>
    <dbReference type="NCBI Taxonomy" id="2899818"/>
    <lineage>
        <taxon>Bacteria</taxon>
        <taxon>Pseudomonadati</taxon>
        <taxon>Pseudomonadota</taxon>
        <taxon>Gammaproteobacteria</taxon>
        <taxon>Vibrionales</taxon>
        <taxon>Vibrionaceae</taxon>
        <taxon>Enterovibrio</taxon>
    </lineage>
</organism>
<dbReference type="Proteomes" id="UP001149821">
    <property type="component" value="Unassembled WGS sequence"/>
</dbReference>
<keyword evidence="1" id="KW-1133">Transmembrane helix</keyword>
<name>A0ABT5QKI5_9GAMM</name>
<gene>
    <name evidence="2" type="ORF">LRP49_09150</name>
</gene>
<accession>A0ABT5QKI5</accession>
<keyword evidence="3" id="KW-1185">Reference proteome</keyword>
<proteinExistence type="predicted"/>
<evidence type="ECO:0000313" key="2">
    <source>
        <dbReference type="EMBL" id="MDD1781369.1"/>
    </source>
</evidence>